<sequence length="222" mass="24792">MKKIFFSMLVVLFTACGGAKDITVDKLSFEKKSDTFSYNITVPQIKGTGNKNIEELNEELASDAKALIASIEKGEEDTPEFYEEGFETFDNSFGVTSILMGSYGISKGDANGYGASQSINVKNKDGKLITFDDVFTKEGEAYLNEQLNAMVQGNSDRVVLNSNGDKVTVFFDEPEINIRNASMYFELDDICFLFEEYELSPKSEGKPVIRFPKTEIQSFLQK</sequence>
<evidence type="ECO:0000313" key="2">
    <source>
        <dbReference type="Proteomes" id="UP000249008"/>
    </source>
</evidence>
<dbReference type="Proteomes" id="UP000249008">
    <property type="component" value="Chromosome 1"/>
</dbReference>
<dbReference type="KEGG" id="ful:C4N20_13160"/>
<dbReference type="Gene3D" id="3.90.640.20">
    <property type="entry name" value="Heat-shock cognate protein, ATPase"/>
    <property type="match status" value="1"/>
</dbReference>
<dbReference type="AlphaFoldDB" id="A0AAX1TLQ9"/>
<dbReference type="InterPro" id="IPR037126">
    <property type="entry name" value="PdaC/RsiV-like_sf"/>
</dbReference>
<name>A0AAX1TLQ9_9FUSO</name>
<dbReference type="PROSITE" id="PS51257">
    <property type="entry name" value="PROKAR_LIPOPROTEIN"/>
    <property type="match status" value="1"/>
</dbReference>
<dbReference type="Gene3D" id="3.30.565.40">
    <property type="entry name" value="Fervidobacterium nodosum Rt17-B1 like"/>
    <property type="match status" value="1"/>
</dbReference>
<evidence type="ECO:0000313" key="1">
    <source>
        <dbReference type="EMBL" id="SQJ01726.1"/>
    </source>
</evidence>
<protein>
    <submittedName>
        <fullName evidence="1">Protein of uncharacterized function (DUF3298)</fullName>
    </submittedName>
</protein>
<organism evidence="1 2">
    <name type="scientific">Fusobacterium ulcerans</name>
    <dbReference type="NCBI Taxonomy" id="861"/>
    <lineage>
        <taxon>Bacteria</taxon>
        <taxon>Fusobacteriati</taxon>
        <taxon>Fusobacteriota</taxon>
        <taxon>Fusobacteriia</taxon>
        <taxon>Fusobacteriales</taxon>
        <taxon>Fusobacteriaceae</taxon>
        <taxon>Fusobacterium</taxon>
    </lineage>
</organism>
<dbReference type="RefSeq" id="WP_005977938.1">
    <property type="nucleotide sequence ID" value="NZ_BAABXY010000001.1"/>
</dbReference>
<proteinExistence type="predicted"/>
<gene>
    <name evidence="1" type="ORF">NCTC12112_01196</name>
</gene>
<dbReference type="EMBL" id="LS483487">
    <property type="protein sequence ID" value="SQJ01726.1"/>
    <property type="molecule type" value="Genomic_DNA"/>
</dbReference>
<reference evidence="1 2" key="1">
    <citation type="submission" date="2018-06" db="EMBL/GenBank/DDBJ databases">
        <authorList>
            <consortium name="Pathogen Informatics"/>
            <person name="Doyle S."/>
        </authorList>
    </citation>
    <scope>NUCLEOTIDE SEQUENCE [LARGE SCALE GENOMIC DNA]</scope>
    <source>
        <strain evidence="1 2">NCTC12112</strain>
    </source>
</reference>
<accession>A0AAX1TLQ9</accession>
<dbReference type="GeneID" id="78455768"/>